<sequence>MTQRAAKLADRKIEKREGLSALPLLWGILVHLMLLKSVMEINRDTCFVIQPFDNGKFDSRFEDVFKPAIEKAGLEAYRVDRNPGVRVPIDEIERKILRASICLADITIDNPNVWYELGFAYACNKDVVMVCSKDERQGSYPFDIRHKTIISYSLSSKSGFTILEEAVTEKLKALLETAKNIHPIKTPVNAASINEQLTDSEVMLLKFILEEQPTHEEKARLYQVNKAFIDLGYDGFSFGLSMRSLVKKGLVVTSKEYDEWNNGEYTACQITEKGEEWILHNFEKDHRLNSSLLFKNNEVSDLPF</sequence>
<organism evidence="1 2">
    <name type="scientific">Pontibacter diazotrophicus</name>
    <dbReference type="NCBI Taxonomy" id="1400979"/>
    <lineage>
        <taxon>Bacteria</taxon>
        <taxon>Pseudomonadati</taxon>
        <taxon>Bacteroidota</taxon>
        <taxon>Cytophagia</taxon>
        <taxon>Cytophagales</taxon>
        <taxon>Hymenobacteraceae</taxon>
        <taxon>Pontibacter</taxon>
    </lineage>
</organism>
<proteinExistence type="predicted"/>
<reference evidence="2" key="1">
    <citation type="submission" date="2018-08" db="EMBL/GenBank/DDBJ databases">
        <authorList>
            <person name="Liu Z.-W."/>
            <person name="Du Z.-J."/>
        </authorList>
    </citation>
    <scope>NUCLEOTIDE SEQUENCE [LARGE SCALE GENOMIC DNA]</scope>
    <source>
        <strain evidence="2">H4X</strain>
    </source>
</reference>
<keyword evidence="2" id="KW-1185">Reference proteome</keyword>
<dbReference type="Gene3D" id="3.40.50.450">
    <property type="match status" value="1"/>
</dbReference>
<dbReference type="AlphaFoldDB" id="A0A3D8L6U2"/>
<dbReference type="EMBL" id="QRGR01000029">
    <property type="protein sequence ID" value="RDV13097.1"/>
    <property type="molecule type" value="Genomic_DNA"/>
</dbReference>
<dbReference type="Proteomes" id="UP000256708">
    <property type="component" value="Unassembled WGS sequence"/>
</dbReference>
<dbReference type="OrthoDB" id="9815193at2"/>
<evidence type="ECO:0000313" key="1">
    <source>
        <dbReference type="EMBL" id="RDV13097.1"/>
    </source>
</evidence>
<gene>
    <name evidence="1" type="ORF">DXT99_21630</name>
</gene>
<evidence type="ECO:0000313" key="2">
    <source>
        <dbReference type="Proteomes" id="UP000256708"/>
    </source>
</evidence>
<comment type="caution">
    <text evidence="1">The sequence shown here is derived from an EMBL/GenBank/DDBJ whole genome shotgun (WGS) entry which is preliminary data.</text>
</comment>
<accession>A0A3D8L6U2</accession>
<protein>
    <submittedName>
        <fullName evidence="1">Uncharacterized protein</fullName>
    </submittedName>
</protein>
<dbReference type="RefSeq" id="WP_115567673.1">
    <property type="nucleotide sequence ID" value="NZ_QRGR01000029.1"/>
</dbReference>
<name>A0A3D8L6U2_9BACT</name>